<sequence>MAMNENISKRSVRNRTSPNMHNSKSNEHESVSVQIKHLNFGKVVAWTRLALRKSQNDTIWDTVIKQ</sequence>
<comment type="caution">
    <text evidence="2">The sequence shown here is derived from an EMBL/GenBank/DDBJ whole genome shotgun (WGS) entry which is preliminary data.</text>
</comment>
<dbReference type="OrthoDB" id="1078367at2759"/>
<protein>
    <submittedName>
        <fullName evidence="2">Uncharacterized protein</fullName>
    </submittedName>
</protein>
<accession>A0A9J6A9H9</accession>
<reference evidence="2 3" key="1">
    <citation type="submission" date="2020-09" db="EMBL/GenBank/DDBJ databases">
        <title>De no assembly of potato wild relative species, Solanum commersonii.</title>
        <authorList>
            <person name="Cho K."/>
        </authorList>
    </citation>
    <scope>NUCLEOTIDE SEQUENCE [LARGE SCALE GENOMIC DNA]</scope>
    <source>
        <strain evidence="2">LZ3.2</strain>
        <tissue evidence="2">Leaf</tissue>
    </source>
</reference>
<evidence type="ECO:0000313" key="2">
    <source>
        <dbReference type="EMBL" id="KAG5620980.1"/>
    </source>
</evidence>
<evidence type="ECO:0000256" key="1">
    <source>
        <dbReference type="SAM" id="MobiDB-lite"/>
    </source>
</evidence>
<keyword evidence="3" id="KW-1185">Reference proteome</keyword>
<proteinExistence type="predicted"/>
<dbReference type="EMBL" id="JACXVP010000002">
    <property type="protein sequence ID" value="KAG5620980.1"/>
    <property type="molecule type" value="Genomic_DNA"/>
</dbReference>
<feature type="region of interest" description="Disordered" evidence="1">
    <location>
        <begin position="1"/>
        <end position="32"/>
    </location>
</feature>
<feature type="compositionally biased region" description="Polar residues" evidence="1">
    <location>
        <begin position="14"/>
        <end position="23"/>
    </location>
</feature>
<evidence type="ECO:0000313" key="3">
    <source>
        <dbReference type="Proteomes" id="UP000824120"/>
    </source>
</evidence>
<gene>
    <name evidence="2" type="ORF">H5410_006198</name>
</gene>
<organism evidence="2 3">
    <name type="scientific">Solanum commersonii</name>
    <name type="common">Commerson's wild potato</name>
    <name type="synonym">Commerson's nightshade</name>
    <dbReference type="NCBI Taxonomy" id="4109"/>
    <lineage>
        <taxon>Eukaryota</taxon>
        <taxon>Viridiplantae</taxon>
        <taxon>Streptophyta</taxon>
        <taxon>Embryophyta</taxon>
        <taxon>Tracheophyta</taxon>
        <taxon>Spermatophyta</taxon>
        <taxon>Magnoliopsida</taxon>
        <taxon>eudicotyledons</taxon>
        <taxon>Gunneridae</taxon>
        <taxon>Pentapetalae</taxon>
        <taxon>asterids</taxon>
        <taxon>lamiids</taxon>
        <taxon>Solanales</taxon>
        <taxon>Solanaceae</taxon>
        <taxon>Solanoideae</taxon>
        <taxon>Solaneae</taxon>
        <taxon>Solanum</taxon>
    </lineage>
</organism>
<dbReference type="AlphaFoldDB" id="A0A9J6A9H9"/>
<dbReference type="Proteomes" id="UP000824120">
    <property type="component" value="Chromosome 2"/>
</dbReference>
<name>A0A9J6A9H9_SOLCO</name>